<keyword evidence="1" id="KW-0812">Transmembrane</keyword>
<feature type="transmembrane region" description="Helical" evidence="1">
    <location>
        <begin position="110"/>
        <end position="129"/>
    </location>
</feature>
<keyword evidence="1" id="KW-1133">Transmembrane helix</keyword>
<gene>
    <name evidence="2" type="ordered locus">trd_1297</name>
</gene>
<evidence type="ECO:0000256" key="1">
    <source>
        <dbReference type="SAM" id="Phobius"/>
    </source>
</evidence>
<keyword evidence="1" id="KW-0472">Membrane</keyword>
<name>B9L1N5_THERP</name>
<organism evidence="2 3">
    <name type="scientific">Thermomicrobium roseum (strain ATCC 27502 / DSM 5159 / P-2)</name>
    <dbReference type="NCBI Taxonomy" id="309801"/>
    <lineage>
        <taxon>Bacteria</taxon>
        <taxon>Pseudomonadati</taxon>
        <taxon>Thermomicrobiota</taxon>
        <taxon>Thermomicrobia</taxon>
        <taxon>Thermomicrobiales</taxon>
        <taxon>Thermomicrobiaceae</taxon>
        <taxon>Thermomicrobium</taxon>
    </lineage>
</organism>
<evidence type="ECO:0000313" key="2">
    <source>
        <dbReference type="EMBL" id="ACM04970.1"/>
    </source>
</evidence>
<feature type="transmembrane region" description="Helical" evidence="1">
    <location>
        <begin position="305"/>
        <end position="326"/>
    </location>
</feature>
<feature type="transmembrane region" description="Helical" evidence="1">
    <location>
        <begin position="264"/>
        <end position="293"/>
    </location>
</feature>
<feature type="transmembrane region" description="Helical" evidence="1">
    <location>
        <begin position="149"/>
        <end position="167"/>
    </location>
</feature>
<feature type="transmembrane region" description="Helical" evidence="1">
    <location>
        <begin position="21"/>
        <end position="40"/>
    </location>
</feature>
<feature type="transmembrane region" description="Helical" evidence="1">
    <location>
        <begin position="195"/>
        <end position="217"/>
    </location>
</feature>
<dbReference type="EMBL" id="CP001275">
    <property type="protein sequence ID" value="ACM04970.1"/>
    <property type="molecule type" value="Genomic_DNA"/>
</dbReference>
<accession>B9L1N5</accession>
<keyword evidence="3" id="KW-1185">Reference proteome</keyword>
<protein>
    <submittedName>
        <fullName evidence="2">Putative membrane protein</fullName>
    </submittedName>
</protein>
<dbReference type="HOGENOM" id="CLU_613799_0_0_0"/>
<proteinExistence type="predicted"/>
<evidence type="ECO:0000313" key="3">
    <source>
        <dbReference type="Proteomes" id="UP000000447"/>
    </source>
</evidence>
<feature type="transmembrane region" description="Helical" evidence="1">
    <location>
        <begin position="224"/>
        <end position="244"/>
    </location>
</feature>
<dbReference type="eggNOG" id="COG5650">
    <property type="taxonomic scope" value="Bacteria"/>
</dbReference>
<dbReference type="RefSeq" id="WP_015922246.1">
    <property type="nucleotide sequence ID" value="NC_011959.1"/>
</dbReference>
<dbReference type="AlphaFoldDB" id="B9L1N5"/>
<dbReference type="KEGG" id="tro:trd_1297"/>
<sequence length="438" mass="48047">MMRSGIWNHLRRYHGQLDPGLVTIWVLGLVVRFALAPLSFHSDLYQVYSRAHLAISTGAWWSWSSQLVAQLLHDAWLALILPLLPGSASIWSPTAAVAGIGAQPEDIARFLAYPLLGRALVLMKLPYLLADAIAGWLIGQHVVPARRRWALALWWLNPIVIYTSAVFGRHDSIWVVAVLIGIEFARRGARWTGLAVTSLAAAARFFPVFVVPLYLVALRRSWRTVFLGAAGVGGLWMVVDLVLLQRTGQSPTLTLLGEYPHVRYLIALALPAGDDVAVPVLPLVYTIFVCWWASRGPRGVDAYRAGAAATLCGIVALTPFHPQYVIWSLPLAVPFLVRDRTGPVLAVAQAALFLAWLPRWGAAATTGLLLPLGRDVIETLPDPQLLLAALLPGSVWQPFVRGAFAGVTLWIGWRALVAARRSLQGTTEDDREFVRMEA</sequence>
<reference evidence="2 3" key="1">
    <citation type="journal article" date="2009" name="PLoS ONE">
        <title>Complete genome sequence of the aerobic CO-oxidizing thermophile Thermomicrobium roseum.</title>
        <authorList>
            <person name="Wu D."/>
            <person name="Raymond J."/>
            <person name="Wu M."/>
            <person name="Chatterji S."/>
            <person name="Ren Q."/>
            <person name="Graham J.E."/>
            <person name="Bryant D.A."/>
            <person name="Robb F."/>
            <person name="Colman A."/>
            <person name="Tallon L.J."/>
            <person name="Badger J.H."/>
            <person name="Madupu R."/>
            <person name="Ward N.L."/>
            <person name="Eisen J.A."/>
        </authorList>
    </citation>
    <scope>NUCLEOTIDE SEQUENCE [LARGE SCALE GENOMIC DNA]</scope>
    <source>
        <strain evidence="3">ATCC 27502 / DSM 5159 / P-2</strain>
    </source>
</reference>
<dbReference type="Proteomes" id="UP000000447">
    <property type="component" value="Chromosome"/>
</dbReference>
<dbReference type="STRING" id="309801.trd_1297"/>
<dbReference type="OrthoDB" id="157648at2"/>